<evidence type="ECO:0000313" key="3">
    <source>
        <dbReference type="EMBL" id="AFK56183.1"/>
    </source>
</evidence>
<dbReference type="InterPro" id="IPR036928">
    <property type="entry name" value="AS_sf"/>
</dbReference>
<keyword evidence="3" id="KW-0614">Plasmid</keyword>
<dbReference type="EMBL" id="CP003238">
    <property type="protein sequence ID" value="AFK56183.1"/>
    <property type="molecule type" value="Genomic_DNA"/>
</dbReference>
<dbReference type="InterPro" id="IPR023631">
    <property type="entry name" value="Amidase_dom"/>
</dbReference>
<dbReference type="PATRIC" id="fig|1110502.3.peg.4432"/>
<dbReference type="AlphaFoldDB" id="I3TTU5"/>
<name>I3TTU5_TISMK</name>
<dbReference type="PANTHER" id="PTHR11895:SF7">
    <property type="entry name" value="GLUTAMYL-TRNA(GLN) AMIDOTRANSFERASE SUBUNIT A, MITOCHONDRIAL"/>
    <property type="match status" value="1"/>
</dbReference>
<dbReference type="Gene3D" id="3.90.1300.10">
    <property type="entry name" value="Amidase signature (AS) domain"/>
    <property type="match status" value="1"/>
</dbReference>
<evidence type="ECO:0000313" key="4">
    <source>
        <dbReference type="Proteomes" id="UP000005258"/>
    </source>
</evidence>
<keyword evidence="4" id="KW-1185">Reference proteome</keyword>
<dbReference type="HOGENOM" id="CLU_009600_0_3_5"/>
<comment type="similarity">
    <text evidence="1">Belongs to the amidase family.</text>
</comment>
<dbReference type="KEGG" id="tmo:TMO_b0175"/>
<dbReference type="InterPro" id="IPR000120">
    <property type="entry name" value="Amidase"/>
</dbReference>
<dbReference type="PANTHER" id="PTHR11895">
    <property type="entry name" value="TRANSAMIDASE"/>
    <property type="match status" value="1"/>
</dbReference>
<geneLocation type="plasmid" evidence="3 4">
    <name>pTM2</name>
</geneLocation>
<proteinExistence type="inferred from homology"/>
<gene>
    <name evidence="3" type="primary">gatA</name>
    <name evidence="3" type="ordered locus">TMO_b0175</name>
</gene>
<sequence>MNVTPVSADLTRLTATELVAAYSNGAADPLAVFDACIAAIRARDGGIRAFIELDVEGARAAAAASAARFRDGCPCGPLDGVPVAVKANIAVRGLAWSAGVGFWRNRIAAEDAPAVARLRAAGAVILGTLNMHEGALGATTDNPHFGRCYNPAVPGCTPGGSSGGSGAAVAAGFVPVALGTDTMGSVRIPAAYCGVMGLKPTTGLVSNTGVVPLAWSLDHIGPVARSVDDLALVTRTLAGFDPADPVAEPAPAGWTAIPSGCGLSGMRLGLPREIDAVATEPAVREAFAHALDRLRGLGATIQPVAIPGWSPGPARRDGLLISEAEAAELHPELMGPDGTTTPEGVSESFAAALRYGRDASAARLAGAYRRIAEIGVAARAALAGLDAFILPTAPQAAFAHDAKVPAGQADFTALANFAKLPAVSVPVEPMAPPTSIDDQTFANVANSANPAKPPIGLQFIGPRFGEAAILRMAAAYTAALGGSDTVHGS</sequence>
<protein>
    <submittedName>
        <fullName evidence="3">Glutamyl-tRNA (Gln) amidotransferase, A subunit</fullName>
    </submittedName>
</protein>
<dbReference type="GO" id="GO:0016740">
    <property type="term" value="F:transferase activity"/>
    <property type="evidence" value="ECO:0007669"/>
    <property type="project" value="UniProtKB-KW"/>
</dbReference>
<reference evidence="3 4" key="1">
    <citation type="journal article" date="2012" name="J. Am. Chem. Soc.">
        <title>Bacterial biosynthesis and maturation of the didemnin anti-cancer agents.</title>
        <authorList>
            <person name="Xu Y."/>
            <person name="Kersten R.D."/>
            <person name="Nam S.J."/>
            <person name="Lu L."/>
            <person name="Al-Suwailem A.M."/>
            <person name="Zheng H."/>
            <person name="Fenical W."/>
            <person name="Dorrestein P.C."/>
            <person name="Moore B.S."/>
            <person name="Qian P.Y."/>
        </authorList>
    </citation>
    <scope>NUCLEOTIDE SEQUENCE [LARGE SCALE GENOMIC DNA]</scope>
    <source>
        <strain evidence="3 4">KA081020-065</strain>
    </source>
</reference>
<organism evidence="3 4">
    <name type="scientific">Tistrella mobilis (strain KA081020-065)</name>
    <dbReference type="NCBI Taxonomy" id="1110502"/>
    <lineage>
        <taxon>Bacteria</taxon>
        <taxon>Pseudomonadati</taxon>
        <taxon>Pseudomonadota</taxon>
        <taxon>Alphaproteobacteria</taxon>
        <taxon>Geminicoccales</taxon>
        <taxon>Geminicoccaceae</taxon>
        <taxon>Tistrella</taxon>
    </lineage>
</organism>
<dbReference type="Proteomes" id="UP000005258">
    <property type="component" value="Plasmid pTM2"/>
</dbReference>
<dbReference type="Pfam" id="PF01425">
    <property type="entry name" value="Amidase"/>
    <property type="match status" value="1"/>
</dbReference>
<evidence type="ECO:0000256" key="1">
    <source>
        <dbReference type="ARBA" id="ARBA00009199"/>
    </source>
</evidence>
<dbReference type="SUPFAM" id="SSF75304">
    <property type="entry name" value="Amidase signature (AS) enzymes"/>
    <property type="match status" value="1"/>
</dbReference>
<evidence type="ECO:0000259" key="2">
    <source>
        <dbReference type="Pfam" id="PF01425"/>
    </source>
</evidence>
<feature type="domain" description="Amidase" evidence="2">
    <location>
        <begin position="34"/>
        <end position="470"/>
    </location>
</feature>
<dbReference type="RefSeq" id="WP_014752936.1">
    <property type="nucleotide sequence ID" value="NC_017966.1"/>
</dbReference>
<accession>I3TTU5</accession>